<dbReference type="CDD" id="cd00383">
    <property type="entry name" value="trans_reg_C"/>
    <property type="match status" value="1"/>
</dbReference>
<dbReference type="Gene3D" id="6.10.250.690">
    <property type="match status" value="1"/>
</dbReference>
<dbReference type="Gene3D" id="3.40.50.2300">
    <property type="match status" value="1"/>
</dbReference>
<dbReference type="PANTHER" id="PTHR48111">
    <property type="entry name" value="REGULATOR OF RPOS"/>
    <property type="match status" value="1"/>
</dbReference>
<dbReference type="InterPro" id="IPR039420">
    <property type="entry name" value="WalR-like"/>
</dbReference>
<dbReference type="SUPFAM" id="SSF46894">
    <property type="entry name" value="C-terminal effector domain of the bipartite response regulators"/>
    <property type="match status" value="1"/>
</dbReference>
<evidence type="ECO:0000256" key="3">
    <source>
        <dbReference type="ARBA" id="ARBA00023015"/>
    </source>
</evidence>
<dbReference type="EMBL" id="BSOB01000027">
    <property type="protein sequence ID" value="GLQ94032.1"/>
    <property type="molecule type" value="Genomic_DNA"/>
</dbReference>
<accession>A0ABQ5XRM2</accession>
<dbReference type="GO" id="GO:0003677">
    <property type="term" value="F:DNA binding"/>
    <property type="evidence" value="ECO:0007669"/>
    <property type="project" value="UniProtKB-KW"/>
</dbReference>
<protein>
    <submittedName>
        <fullName evidence="10">DNA-binding response regulator</fullName>
    </submittedName>
</protein>
<keyword evidence="11" id="KW-1185">Reference proteome</keyword>
<name>A0ABQ5XRM2_9GAMM</name>
<dbReference type="SMART" id="SM00862">
    <property type="entry name" value="Trans_reg_C"/>
    <property type="match status" value="1"/>
</dbReference>
<feature type="modified residue" description="4-aspartylphosphate" evidence="6">
    <location>
        <position position="65"/>
    </location>
</feature>
<dbReference type="Pfam" id="PF00072">
    <property type="entry name" value="Response_reg"/>
    <property type="match status" value="1"/>
</dbReference>
<evidence type="ECO:0000256" key="7">
    <source>
        <dbReference type="PROSITE-ProRule" id="PRU01091"/>
    </source>
</evidence>
<dbReference type="Pfam" id="PF00486">
    <property type="entry name" value="Trans_reg_C"/>
    <property type="match status" value="1"/>
</dbReference>
<dbReference type="RefSeq" id="WP_284321738.1">
    <property type="nucleotide sequence ID" value="NZ_BSOB01000027.1"/>
</dbReference>
<dbReference type="InterPro" id="IPR001867">
    <property type="entry name" value="OmpR/PhoB-type_DNA-bd"/>
</dbReference>
<dbReference type="PROSITE" id="PS50110">
    <property type="entry name" value="RESPONSE_REGULATORY"/>
    <property type="match status" value="1"/>
</dbReference>
<evidence type="ECO:0000259" key="9">
    <source>
        <dbReference type="PROSITE" id="PS51755"/>
    </source>
</evidence>
<reference evidence="11" key="1">
    <citation type="journal article" date="2019" name="Int. J. Syst. Evol. Microbiol.">
        <title>The Global Catalogue of Microorganisms (GCM) 10K type strain sequencing project: providing services to taxonomists for standard genome sequencing and annotation.</title>
        <authorList>
            <consortium name="The Broad Institute Genomics Platform"/>
            <consortium name="The Broad Institute Genome Sequencing Center for Infectious Disease"/>
            <person name="Wu L."/>
            <person name="Ma J."/>
        </authorList>
    </citation>
    <scope>NUCLEOTIDE SEQUENCE [LARGE SCALE GENOMIC DNA]</scope>
    <source>
        <strain evidence="11">NBRC 111980</strain>
    </source>
</reference>
<evidence type="ECO:0000256" key="2">
    <source>
        <dbReference type="ARBA" id="ARBA00023012"/>
    </source>
</evidence>
<feature type="domain" description="Response regulatory" evidence="8">
    <location>
        <begin position="16"/>
        <end position="129"/>
    </location>
</feature>
<dbReference type="SUPFAM" id="SSF52172">
    <property type="entry name" value="CheY-like"/>
    <property type="match status" value="1"/>
</dbReference>
<dbReference type="SMART" id="SM00448">
    <property type="entry name" value="REC"/>
    <property type="match status" value="1"/>
</dbReference>
<evidence type="ECO:0000256" key="6">
    <source>
        <dbReference type="PROSITE-ProRule" id="PRU00169"/>
    </source>
</evidence>
<sequence length="250" mass="27485">MAISSSPTPSSPGQAHILVVDDDAEIAKILSRYFGSHGFRVSTSGDGAQMRRVIESEPVDLVMLDLGLPGEDGLSLTRHLREHWHGPVIIVTGRGESVDRVVGLELGADDYVTKPFDLRELLARVRSVLRRVSPAPAKMAASIESKRFTFDDYVLDASSHSLFGPQGESIALTSGEFALLRIFVEHASQVLTRDQLMTHIHGRDAGPFDRSIDVQIGRLRRKIEADPANPQRIKSIRGVGYLFSPNVLRL</sequence>
<organism evidence="10 11">
    <name type="scientific">Dyella acidisoli</name>
    <dbReference type="NCBI Taxonomy" id="1867834"/>
    <lineage>
        <taxon>Bacteria</taxon>
        <taxon>Pseudomonadati</taxon>
        <taxon>Pseudomonadota</taxon>
        <taxon>Gammaproteobacteria</taxon>
        <taxon>Lysobacterales</taxon>
        <taxon>Rhodanobacteraceae</taxon>
        <taxon>Dyella</taxon>
    </lineage>
</organism>
<evidence type="ECO:0000313" key="10">
    <source>
        <dbReference type="EMBL" id="GLQ94032.1"/>
    </source>
</evidence>
<keyword evidence="5" id="KW-0804">Transcription</keyword>
<dbReference type="InterPro" id="IPR016032">
    <property type="entry name" value="Sig_transdc_resp-reg_C-effctor"/>
</dbReference>
<dbReference type="InterPro" id="IPR036388">
    <property type="entry name" value="WH-like_DNA-bd_sf"/>
</dbReference>
<gene>
    <name evidence="10" type="ORF">GCM10007901_29830</name>
</gene>
<evidence type="ECO:0000313" key="11">
    <source>
        <dbReference type="Proteomes" id="UP001156670"/>
    </source>
</evidence>
<dbReference type="InterPro" id="IPR011006">
    <property type="entry name" value="CheY-like_superfamily"/>
</dbReference>
<dbReference type="Gene3D" id="1.10.10.10">
    <property type="entry name" value="Winged helix-like DNA-binding domain superfamily/Winged helix DNA-binding domain"/>
    <property type="match status" value="1"/>
</dbReference>
<evidence type="ECO:0000256" key="1">
    <source>
        <dbReference type="ARBA" id="ARBA00022553"/>
    </source>
</evidence>
<feature type="DNA-binding region" description="OmpR/PhoB-type" evidence="7">
    <location>
        <begin position="145"/>
        <end position="245"/>
    </location>
</feature>
<feature type="domain" description="OmpR/PhoB-type" evidence="9">
    <location>
        <begin position="145"/>
        <end position="245"/>
    </location>
</feature>
<proteinExistence type="predicted"/>
<dbReference type="InterPro" id="IPR001789">
    <property type="entry name" value="Sig_transdc_resp-reg_receiver"/>
</dbReference>
<dbReference type="PANTHER" id="PTHR48111:SF4">
    <property type="entry name" value="DNA-BINDING DUAL TRANSCRIPTIONAL REGULATOR OMPR"/>
    <property type="match status" value="1"/>
</dbReference>
<comment type="caution">
    <text evidence="10">The sequence shown here is derived from an EMBL/GenBank/DDBJ whole genome shotgun (WGS) entry which is preliminary data.</text>
</comment>
<dbReference type="PROSITE" id="PS51755">
    <property type="entry name" value="OMPR_PHOB"/>
    <property type="match status" value="1"/>
</dbReference>
<evidence type="ECO:0000259" key="8">
    <source>
        <dbReference type="PROSITE" id="PS50110"/>
    </source>
</evidence>
<evidence type="ECO:0000256" key="4">
    <source>
        <dbReference type="ARBA" id="ARBA00023125"/>
    </source>
</evidence>
<keyword evidence="2" id="KW-0902">Two-component regulatory system</keyword>
<evidence type="ECO:0000256" key="5">
    <source>
        <dbReference type="ARBA" id="ARBA00023163"/>
    </source>
</evidence>
<keyword evidence="1 6" id="KW-0597">Phosphoprotein</keyword>
<keyword evidence="4 7" id="KW-0238">DNA-binding</keyword>
<dbReference type="Proteomes" id="UP001156670">
    <property type="component" value="Unassembled WGS sequence"/>
</dbReference>
<keyword evidence="3" id="KW-0805">Transcription regulation</keyword>